<evidence type="ECO:0000313" key="9">
    <source>
        <dbReference type="Proteomes" id="UP001595916"/>
    </source>
</evidence>
<keyword evidence="4 7" id="KW-0812">Transmembrane</keyword>
<feature type="transmembrane region" description="Helical" evidence="7">
    <location>
        <begin position="6"/>
        <end position="28"/>
    </location>
</feature>
<dbReference type="InterPro" id="IPR052518">
    <property type="entry name" value="CHR_Transporter"/>
</dbReference>
<sequence>MQADLFLTFFKIGIFSFGGGYAMLPMIFHEVVEKNMWISSEAFADMLAISQVTPGPIAINSATYIGFLRTGSVLGSFLTTLGVSLPSFIIMILLSKFVSLNKNKYMTYALRGLRYVTVGLILMAGVQLLNGENFSDVFSFVVFVSSLLLLIYKKIDPIVLILLFAVIGNFVYAIFDI</sequence>
<evidence type="ECO:0000256" key="5">
    <source>
        <dbReference type="ARBA" id="ARBA00022989"/>
    </source>
</evidence>
<evidence type="ECO:0000256" key="4">
    <source>
        <dbReference type="ARBA" id="ARBA00022692"/>
    </source>
</evidence>
<dbReference type="EMBL" id="JBHSHL010000014">
    <property type="protein sequence ID" value="MFC4804420.1"/>
    <property type="molecule type" value="Genomic_DNA"/>
</dbReference>
<protein>
    <submittedName>
        <fullName evidence="8">Chromate transporter</fullName>
    </submittedName>
</protein>
<evidence type="ECO:0000256" key="2">
    <source>
        <dbReference type="ARBA" id="ARBA00005262"/>
    </source>
</evidence>
<keyword evidence="5 7" id="KW-1133">Transmembrane helix</keyword>
<evidence type="ECO:0000256" key="1">
    <source>
        <dbReference type="ARBA" id="ARBA00004651"/>
    </source>
</evidence>
<dbReference type="Proteomes" id="UP001595916">
    <property type="component" value="Unassembled WGS sequence"/>
</dbReference>
<dbReference type="RefSeq" id="WP_379787926.1">
    <property type="nucleotide sequence ID" value="NZ_JBHSHL010000014.1"/>
</dbReference>
<dbReference type="Pfam" id="PF02417">
    <property type="entry name" value="Chromate_transp"/>
    <property type="match status" value="1"/>
</dbReference>
<keyword evidence="3" id="KW-1003">Cell membrane</keyword>
<feature type="transmembrane region" description="Helical" evidence="7">
    <location>
        <begin position="134"/>
        <end position="151"/>
    </location>
</feature>
<accession>A0ABV9QKX8</accession>
<evidence type="ECO:0000256" key="3">
    <source>
        <dbReference type="ARBA" id="ARBA00022475"/>
    </source>
</evidence>
<organism evidence="8 9">
    <name type="scientific">Filifactor villosus</name>
    <dbReference type="NCBI Taxonomy" id="29374"/>
    <lineage>
        <taxon>Bacteria</taxon>
        <taxon>Bacillati</taxon>
        <taxon>Bacillota</taxon>
        <taxon>Clostridia</taxon>
        <taxon>Peptostreptococcales</taxon>
        <taxon>Filifactoraceae</taxon>
        <taxon>Filifactor</taxon>
    </lineage>
</organism>
<proteinExistence type="inferred from homology"/>
<keyword evidence="9" id="KW-1185">Reference proteome</keyword>
<gene>
    <name evidence="8" type="ORF">ACFO4R_04925</name>
</gene>
<dbReference type="PANTHER" id="PTHR43663:SF1">
    <property type="entry name" value="CHROMATE TRANSPORTER"/>
    <property type="match status" value="1"/>
</dbReference>
<name>A0ABV9QKX8_9FIRM</name>
<evidence type="ECO:0000256" key="6">
    <source>
        <dbReference type="ARBA" id="ARBA00023136"/>
    </source>
</evidence>
<comment type="subcellular location">
    <subcellularLocation>
        <location evidence="1">Cell membrane</location>
        <topology evidence="1">Multi-pass membrane protein</topology>
    </subcellularLocation>
</comment>
<feature type="transmembrane region" description="Helical" evidence="7">
    <location>
        <begin position="106"/>
        <end position="128"/>
    </location>
</feature>
<evidence type="ECO:0000313" key="8">
    <source>
        <dbReference type="EMBL" id="MFC4804420.1"/>
    </source>
</evidence>
<feature type="transmembrane region" description="Helical" evidence="7">
    <location>
        <begin position="73"/>
        <end position="94"/>
    </location>
</feature>
<keyword evidence="6 7" id="KW-0472">Membrane</keyword>
<comment type="caution">
    <text evidence="8">The sequence shown here is derived from an EMBL/GenBank/DDBJ whole genome shotgun (WGS) entry which is preliminary data.</text>
</comment>
<reference evidence="9" key="1">
    <citation type="journal article" date="2019" name="Int. J. Syst. Evol. Microbiol.">
        <title>The Global Catalogue of Microorganisms (GCM) 10K type strain sequencing project: providing services to taxonomists for standard genome sequencing and annotation.</title>
        <authorList>
            <consortium name="The Broad Institute Genomics Platform"/>
            <consortium name="The Broad Institute Genome Sequencing Center for Infectious Disease"/>
            <person name="Wu L."/>
            <person name="Ma J."/>
        </authorList>
    </citation>
    <scope>NUCLEOTIDE SEQUENCE [LARGE SCALE GENOMIC DNA]</scope>
    <source>
        <strain evidence="9">CCUG 46385</strain>
    </source>
</reference>
<feature type="transmembrane region" description="Helical" evidence="7">
    <location>
        <begin position="158"/>
        <end position="175"/>
    </location>
</feature>
<evidence type="ECO:0000256" key="7">
    <source>
        <dbReference type="SAM" id="Phobius"/>
    </source>
</evidence>
<dbReference type="PANTHER" id="PTHR43663">
    <property type="entry name" value="CHROMATE TRANSPORT PROTEIN-RELATED"/>
    <property type="match status" value="1"/>
</dbReference>
<dbReference type="InterPro" id="IPR003370">
    <property type="entry name" value="Chromate_transpt"/>
</dbReference>
<comment type="similarity">
    <text evidence="2">Belongs to the chromate ion transporter (CHR) (TC 2.A.51) family.</text>
</comment>